<dbReference type="Proteomes" id="UP000002358">
    <property type="component" value="Chromosome 1"/>
</dbReference>
<name>A0A7M7GGJ5_NASVI</name>
<feature type="compositionally biased region" description="Polar residues" evidence="1">
    <location>
        <begin position="44"/>
        <end position="53"/>
    </location>
</feature>
<dbReference type="AlphaFoldDB" id="A0A7M7GGJ5"/>
<feature type="compositionally biased region" description="Basic and acidic residues" evidence="1">
    <location>
        <begin position="155"/>
        <end position="169"/>
    </location>
</feature>
<reference evidence="2" key="1">
    <citation type="submission" date="2021-01" db="UniProtKB">
        <authorList>
            <consortium name="EnsemblMetazoa"/>
        </authorList>
    </citation>
    <scope>IDENTIFICATION</scope>
</reference>
<evidence type="ECO:0000313" key="3">
    <source>
        <dbReference type="Proteomes" id="UP000002358"/>
    </source>
</evidence>
<sequence>MFSRGNKFGSFGAGKNRLFGKKDTSSKKHQSRMWIAMNKKRNEQQQQPSTSKNKLGLRDDDDADNAGVMRSADSSPTLQASLPSPNYVDLPDEPRPGKITPTTPATNTTNSSPSPRASKSDDTGGKSSPEVDEEEAIEEAVPIVRTTLPSPEPRPLIERNGYKDHDRVDGINGIKQKPPQQHDVDDDSCLIKCVYFTQQCCECTIV</sequence>
<feature type="compositionally biased region" description="Low complexity" evidence="1">
    <location>
        <begin position="100"/>
        <end position="117"/>
    </location>
</feature>
<keyword evidence="3" id="KW-1185">Reference proteome</keyword>
<dbReference type="EnsemblMetazoa" id="XM_003424970">
    <property type="protein sequence ID" value="XP_003425018"/>
    <property type="gene ID" value="LOC100678680"/>
</dbReference>
<dbReference type="GeneID" id="100678680"/>
<dbReference type="OrthoDB" id="6608749at2759"/>
<feature type="compositionally biased region" description="Polar residues" evidence="1">
    <location>
        <begin position="72"/>
        <end position="84"/>
    </location>
</feature>
<dbReference type="RefSeq" id="XP_003425018.1">
    <property type="nucleotide sequence ID" value="XM_003424970.5"/>
</dbReference>
<dbReference type="InParanoid" id="A0A7M7GGJ5"/>
<proteinExistence type="predicted"/>
<protein>
    <submittedName>
        <fullName evidence="2">Uncharacterized protein</fullName>
    </submittedName>
</protein>
<accession>A0A7M7GGJ5</accession>
<evidence type="ECO:0000313" key="2">
    <source>
        <dbReference type="EnsemblMetazoa" id="XP_003425018"/>
    </source>
</evidence>
<feature type="region of interest" description="Disordered" evidence="1">
    <location>
        <begin position="1"/>
        <end position="183"/>
    </location>
</feature>
<organism evidence="2 3">
    <name type="scientific">Nasonia vitripennis</name>
    <name type="common">Parasitic wasp</name>
    <dbReference type="NCBI Taxonomy" id="7425"/>
    <lineage>
        <taxon>Eukaryota</taxon>
        <taxon>Metazoa</taxon>
        <taxon>Ecdysozoa</taxon>
        <taxon>Arthropoda</taxon>
        <taxon>Hexapoda</taxon>
        <taxon>Insecta</taxon>
        <taxon>Pterygota</taxon>
        <taxon>Neoptera</taxon>
        <taxon>Endopterygota</taxon>
        <taxon>Hymenoptera</taxon>
        <taxon>Apocrita</taxon>
        <taxon>Proctotrupomorpha</taxon>
        <taxon>Chalcidoidea</taxon>
        <taxon>Pteromalidae</taxon>
        <taxon>Pteromalinae</taxon>
        <taxon>Nasonia</taxon>
    </lineage>
</organism>
<evidence type="ECO:0000256" key="1">
    <source>
        <dbReference type="SAM" id="MobiDB-lite"/>
    </source>
</evidence>